<evidence type="ECO:0000313" key="7">
    <source>
        <dbReference type="Proteomes" id="UP000254571"/>
    </source>
</evidence>
<evidence type="ECO:0000256" key="2">
    <source>
        <dbReference type="ARBA" id="ARBA00023015"/>
    </source>
</evidence>
<dbReference type="AlphaFoldDB" id="A0A7H4P4N9"/>
<reference evidence="6 7" key="1">
    <citation type="submission" date="2018-06" db="EMBL/GenBank/DDBJ databases">
        <authorList>
            <consortium name="Pathogen Informatics"/>
            <person name="Doyle S."/>
        </authorList>
    </citation>
    <scope>NUCLEOTIDE SEQUENCE [LARGE SCALE GENOMIC DNA]</scope>
    <source>
        <strain evidence="6 7">NCTC9149</strain>
    </source>
</reference>
<sequence length="86" mass="9237">MEWGDVRVFLAVLRQGSFGEAARSLGVSHPTVGRRIKALEDEAQQALFRRTREGLVLTDAGDRVLKLAEAMGKLRAGNGTTPGGES</sequence>
<dbReference type="GO" id="GO:0003700">
    <property type="term" value="F:DNA-binding transcription factor activity"/>
    <property type="evidence" value="ECO:0007669"/>
    <property type="project" value="InterPro"/>
</dbReference>
<proteinExistence type="inferred from homology"/>
<dbReference type="FunFam" id="1.10.10.10:FF:000001">
    <property type="entry name" value="LysR family transcriptional regulator"/>
    <property type="match status" value="1"/>
</dbReference>
<protein>
    <submittedName>
        <fullName evidence="6">LysR family transcriptional regulator</fullName>
    </submittedName>
</protein>
<comment type="caution">
    <text evidence="6">The sequence shown here is derived from an EMBL/GenBank/DDBJ whole genome shotgun (WGS) entry which is preliminary data.</text>
</comment>
<dbReference type="InterPro" id="IPR050176">
    <property type="entry name" value="LTTR"/>
</dbReference>
<evidence type="ECO:0000256" key="4">
    <source>
        <dbReference type="ARBA" id="ARBA00023163"/>
    </source>
</evidence>
<dbReference type="PANTHER" id="PTHR30579:SF3">
    <property type="entry name" value="TRANSCRIPTIONAL REGULATORY PROTEIN"/>
    <property type="match status" value="1"/>
</dbReference>
<keyword evidence="2" id="KW-0805">Transcription regulation</keyword>
<evidence type="ECO:0000313" key="6">
    <source>
        <dbReference type="EMBL" id="STW07404.1"/>
    </source>
</evidence>
<gene>
    <name evidence="6" type="primary">yofA_3</name>
    <name evidence="6" type="ORF">NCTC9149_03834</name>
</gene>
<dbReference type="PRINTS" id="PR00039">
    <property type="entry name" value="HTHLYSR"/>
</dbReference>
<name>A0A7H4P4N9_9ENTR</name>
<dbReference type="InterPro" id="IPR000847">
    <property type="entry name" value="LysR_HTH_N"/>
</dbReference>
<dbReference type="Proteomes" id="UP000254571">
    <property type="component" value="Unassembled WGS sequence"/>
</dbReference>
<keyword evidence="4" id="KW-0804">Transcription</keyword>
<dbReference type="PROSITE" id="PS50931">
    <property type="entry name" value="HTH_LYSR"/>
    <property type="match status" value="1"/>
</dbReference>
<dbReference type="InterPro" id="IPR036388">
    <property type="entry name" value="WH-like_DNA-bd_sf"/>
</dbReference>
<dbReference type="GO" id="GO:0003677">
    <property type="term" value="F:DNA binding"/>
    <property type="evidence" value="ECO:0007669"/>
    <property type="project" value="UniProtKB-KW"/>
</dbReference>
<dbReference type="Pfam" id="PF00126">
    <property type="entry name" value="HTH_1"/>
    <property type="match status" value="1"/>
</dbReference>
<organism evidence="6 7">
    <name type="scientific">Klebsiella grimontii</name>
    <dbReference type="NCBI Taxonomy" id="2058152"/>
    <lineage>
        <taxon>Bacteria</taxon>
        <taxon>Pseudomonadati</taxon>
        <taxon>Pseudomonadota</taxon>
        <taxon>Gammaproteobacteria</taxon>
        <taxon>Enterobacterales</taxon>
        <taxon>Enterobacteriaceae</taxon>
        <taxon>Klebsiella/Raoultella group</taxon>
        <taxon>Klebsiella</taxon>
    </lineage>
</organism>
<comment type="similarity">
    <text evidence="1">Belongs to the LysR transcriptional regulatory family.</text>
</comment>
<dbReference type="PANTHER" id="PTHR30579">
    <property type="entry name" value="TRANSCRIPTIONAL REGULATOR"/>
    <property type="match status" value="1"/>
</dbReference>
<evidence type="ECO:0000256" key="1">
    <source>
        <dbReference type="ARBA" id="ARBA00009437"/>
    </source>
</evidence>
<dbReference type="EMBL" id="UGMX01000002">
    <property type="protein sequence ID" value="STW07404.1"/>
    <property type="molecule type" value="Genomic_DNA"/>
</dbReference>
<dbReference type="InterPro" id="IPR036390">
    <property type="entry name" value="WH_DNA-bd_sf"/>
</dbReference>
<dbReference type="Gene3D" id="1.10.10.10">
    <property type="entry name" value="Winged helix-like DNA-binding domain superfamily/Winged helix DNA-binding domain"/>
    <property type="match status" value="1"/>
</dbReference>
<dbReference type="SUPFAM" id="SSF46785">
    <property type="entry name" value="Winged helix' DNA-binding domain"/>
    <property type="match status" value="1"/>
</dbReference>
<feature type="domain" description="HTH lysR-type" evidence="5">
    <location>
        <begin position="1"/>
        <end position="58"/>
    </location>
</feature>
<evidence type="ECO:0000259" key="5">
    <source>
        <dbReference type="PROSITE" id="PS50931"/>
    </source>
</evidence>
<accession>A0A7H4P4N9</accession>
<keyword evidence="3" id="KW-0238">DNA-binding</keyword>
<evidence type="ECO:0000256" key="3">
    <source>
        <dbReference type="ARBA" id="ARBA00023125"/>
    </source>
</evidence>